<proteinExistence type="predicted"/>
<dbReference type="InterPro" id="IPR003399">
    <property type="entry name" value="Mce/MlaD"/>
</dbReference>
<dbReference type="Pfam" id="PF11887">
    <property type="entry name" value="Mce4_CUP1"/>
    <property type="match status" value="1"/>
</dbReference>
<keyword evidence="5" id="KW-1185">Reference proteome</keyword>
<sequence>MNQTTAWDNIKYKVYALILIAIILFAGSMSALAYNKTFASSIPVTLKADRAGLQMHPGNRVKVQGVDFGRVKSVDLTEEEQGVDVLLYVDPDLAEQVPANVEADLNQLTAFGNKTVELILPAHPSPERLEAGSVIQVRHVAGEVNRTFDELMTLLNRVEPAKLNATLGAFAQTFEGNGDRLGKTLTKANNYLTKFNRDLPALQRDFRISAGFANVYAGAAPDIADVLSNAGVVMETFADGDWPFVIHGAGFFGDRSYDFFDQNADGLIDALDSLRPTTSLLKEYSPALTCFLDGTANTFDSLTAAFQPGGIMFEAPPAPPSPRYQYPRDLPVNGPGPLKGPNCRGLPTVGPEELWKAGVTNGPPSVLPGRESNRPNLSKEPAVVQFFGPDALLLPAVKGGN</sequence>
<reference evidence="5" key="1">
    <citation type="journal article" date="2019" name="Int. J. Syst. Evol. Microbiol.">
        <title>The Global Catalogue of Microorganisms (GCM) 10K type strain sequencing project: providing services to taxonomists for standard genome sequencing and annotation.</title>
        <authorList>
            <consortium name="The Broad Institute Genomics Platform"/>
            <consortium name="The Broad Institute Genome Sequencing Center for Infectious Disease"/>
            <person name="Wu L."/>
            <person name="Ma J."/>
        </authorList>
    </citation>
    <scope>NUCLEOTIDE SEQUENCE [LARGE SCALE GENOMIC DNA]</scope>
    <source>
        <strain evidence="5">JCM 18303</strain>
    </source>
</reference>
<dbReference type="EMBL" id="BAABJP010000029">
    <property type="protein sequence ID" value="GAA5162853.1"/>
    <property type="molecule type" value="Genomic_DNA"/>
</dbReference>
<keyword evidence="1" id="KW-0812">Transmembrane</keyword>
<dbReference type="Proteomes" id="UP001428817">
    <property type="component" value="Unassembled WGS sequence"/>
</dbReference>
<evidence type="ECO:0000256" key="1">
    <source>
        <dbReference type="SAM" id="Phobius"/>
    </source>
</evidence>
<accession>A0ABP9QJI5</accession>
<evidence type="ECO:0000313" key="5">
    <source>
        <dbReference type="Proteomes" id="UP001428817"/>
    </source>
</evidence>
<name>A0ABP9QJI5_9PSEU</name>
<dbReference type="InterPro" id="IPR052336">
    <property type="entry name" value="MlaD_Phospholipid_Transporter"/>
</dbReference>
<organism evidence="4 5">
    <name type="scientific">Pseudonocardia eucalypti</name>
    <dbReference type="NCBI Taxonomy" id="648755"/>
    <lineage>
        <taxon>Bacteria</taxon>
        <taxon>Bacillati</taxon>
        <taxon>Actinomycetota</taxon>
        <taxon>Actinomycetes</taxon>
        <taxon>Pseudonocardiales</taxon>
        <taxon>Pseudonocardiaceae</taxon>
        <taxon>Pseudonocardia</taxon>
    </lineage>
</organism>
<keyword evidence="1" id="KW-1133">Transmembrane helix</keyword>
<feature type="transmembrane region" description="Helical" evidence="1">
    <location>
        <begin position="12"/>
        <end position="34"/>
    </location>
</feature>
<dbReference type="NCBIfam" id="TIGR00996">
    <property type="entry name" value="Mtu_fam_mce"/>
    <property type="match status" value="1"/>
</dbReference>
<dbReference type="PANTHER" id="PTHR33371:SF19">
    <property type="entry name" value="MCE-FAMILY PROTEIN MCE4A"/>
    <property type="match status" value="1"/>
</dbReference>
<keyword evidence="1" id="KW-0472">Membrane</keyword>
<dbReference type="InterPro" id="IPR005693">
    <property type="entry name" value="Mce"/>
</dbReference>
<dbReference type="Pfam" id="PF02470">
    <property type="entry name" value="MlaD"/>
    <property type="match status" value="1"/>
</dbReference>
<evidence type="ECO:0000259" key="3">
    <source>
        <dbReference type="Pfam" id="PF11887"/>
    </source>
</evidence>
<dbReference type="RefSeq" id="WP_185060905.1">
    <property type="nucleotide sequence ID" value="NZ_BAABJP010000029.1"/>
</dbReference>
<dbReference type="PANTHER" id="PTHR33371">
    <property type="entry name" value="INTERMEMBRANE PHOSPHOLIPID TRANSPORT SYSTEM BINDING PROTEIN MLAD-RELATED"/>
    <property type="match status" value="1"/>
</dbReference>
<evidence type="ECO:0000259" key="2">
    <source>
        <dbReference type="Pfam" id="PF02470"/>
    </source>
</evidence>
<comment type="caution">
    <text evidence="4">The sequence shown here is derived from an EMBL/GenBank/DDBJ whole genome shotgun (WGS) entry which is preliminary data.</text>
</comment>
<protein>
    <submittedName>
        <fullName evidence="4">MCE family protein</fullName>
    </submittedName>
</protein>
<evidence type="ECO:0000313" key="4">
    <source>
        <dbReference type="EMBL" id="GAA5162853.1"/>
    </source>
</evidence>
<dbReference type="InterPro" id="IPR024516">
    <property type="entry name" value="Mce_C"/>
</dbReference>
<feature type="domain" description="Mce/MlaD" evidence="2">
    <location>
        <begin position="42"/>
        <end position="119"/>
    </location>
</feature>
<gene>
    <name evidence="4" type="ORF">GCM10023321_48850</name>
</gene>
<feature type="domain" description="Mammalian cell entry C-terminal" evidence="3">
    <location>
        <begin position="125"/>
        <end position="333"/>
    </location>
</feature>